<accession>A0ABR4Z2S5</accession>
<evidence type="ECO:0008006" key="4">
    <source>
        <dbReference type="Google" id="ProtNLM"/>
    </source>
</evidence>
<dbReference type="EMBL" id="JNFP01000101">
    <property type="protein sequence ID" value="KIA59621.1"/>
    <property type="molecule type" value="Genomic_DNA"/>
</dbReference>
<comment type="caution">
    <text evidence="2">The sequence shown here is derived from an EMBL/GenBank/DDBJ whole genome shotgun (WGS) entry which is preliminary data.</text>
</comment>
<dbReference type="PANTHER" id="PTHR47485:SF1">
    <property type="entry name" value="THYLAKOID LUMENAL 17.4 KDA PROTEIN, CHLOROPLASTIC"/>
    <property type="match status" value="1"/>
</dbReference>
<dbReference type="Proteomes" id="UP000031364">
    <property type="component" value="Unassembled WGS sequence"/>
</dbReference>
<keyword evidence="1" id="KW-0677">Repeat</keyword>
<evidence type="ECO:0000256" key="1">
    <source>
        <dbReference type="ARBA" id="ARBA00022737"/>
    </source>
</evidence>
<proteinExistence type="predicted"/>
<dbReference type="Gene3D" id="2.160.20.80">
    <property type="entry name" value="E3 ubiquitin-protein ligase SopA"/>
    <property type="match status" value="1"/>
</dbReference>
<keyword evidence="3" id="KW-1185">Reference proteome</keyword>
<organism evidence="2 3">
    <name type="scientific">Nocardia vulneris</name>
    <dbReference type="NCBI Taxonomy" id="1141657"/>
    <lineage>
        <taxon>Bacteria</taxon>
        <taxon>Bacillati</taxon>
        <taxon>Actinomycetota</taxon>
        <taxon>Actinomycetes</taxon>
        <taxon>Mycobacteriales</taxon>
        <taxon>Nocardiaceae</taxon>
        <taxon>Nocardia</taxon>
    </lineage>
</organism>
<gene>
    <name evidence="2" type="ORF">FG87_41915</name>
</gene>
<name>A0ABR4Z2S5_9NOCA</name>
<dbReference type="Pfam" id="PF13599">
    <property type="entry name" value="Pentapeptide_4"/>
    <property type="match status" value="1"/>
</dbReference>
<dbReference type="PANTHER" id="PTHR47485">
    <property type="entry name" value="THYLAKOID LUMENAL 17.4 KDA PROTEIN, CHLOROPLASTIC"/>
    <property type="match status" value="1"/>
</dbReference>
<dbReference type="InterPro" id="IPR001646">
    <property type="entry name" value="5peptide_repeat"/>
</dbReference>
<dbReference type="RefSeq" id="WP_043682878.1">
    <property type="nucleotide sequence ID" value="NZ_BDCI01000050.1"/>
</dbReference>
<evidence type="ECO:0000313" key="2">
    <source>
        <dbReference type="EMBL" id="KIA59621.1"/>
    </source>
</evidence>
<protein>
    <recommendedName>
        <fullName evidence="4">Pentapeptide repeat-containing protein</fullName>
    </recommendedName>
</protein>
<dbReference type="SUPFAM" id="SSF141571">
    <property type="entry name" value="Pentapeptide repeat-like"/>
    <property type="match status" value="1"/>
</dbReference>
<sequence>MARELEDLSYARYLTAQAGALESEGDYDCVHVDALDLDDADVQNARFGESVFTSVAWHRGSLRHTRFADVWMRNVRWVGTELADTNWLDGEVVAGALSGVDFAGARLRRVRFEGCKFDSVNFRTAQLREVSFVECVLRDCDFGDAALHTVTFPGSTLESMVLHRATLTKVDLRGARSLDITEGLDALRGATIDNGQLMELAPAFARHLGVVVRDS</sequence>
<evidence type="ECO:0000313" key="3">
    <source>
        <dbReference type="Proteomes" id="UP000031364"/>
    </source>
</evidence>
<reference evidence="2 3" key="1">
    <citation type="journal article" date="2014" name="Int. J. Syst. Evol. Microbiol.">
        <title>Nocardia vulneris sp. nov., isolated from wounds of human patients in North America.</title>
        <authorList>
            <person name="Lasker B.A."/>
            <person name="Bell M."/>
            <person name="Klenk H.P."/>
            <person name="Sproer C."/>
            <person name="Schumann C."/>
            <person name="Schumann P."/>
            <person name="Brown J.M."/>
        </authorList>
    </citation>
    <scope>NUCLEOTIDE SEQUENCE [LARGE SCALE GENOMIC DNA]</scope>
    <source>
        <strain evidence="2 3">W9851</strain>
    </source>
</reference>